<accession>A0ABX0VXL0</accession>
<sequence>MRRLILPTLLAATIATASGAQTPLKDVTEISEGLIAAGMAIEIADNCDNISVRLIRGYSYLNGLKSRARDLGYSADEIDAYVDDKVEKARLEDIARERLATKGAVSGNNATYCAVGQAEMAANTTVGSLIH</sequence>
<feature type="chain" id="PRO_5046167908" evidence="1">
    <location>
        <begin position="20"/>
        <end position="131"/>
    </location>
</feature>
<dbReference type="RefSeq" id="WP_167637929.1">
    <property type="nucleotide sequence ID" value="NZ_JAATOP010000005.1"/>
</dbReference>
<name>A0ABX0VXL0_9RHOB</name>
<dbReference type="Proteomes" id="UP000709466">
    <property type="component" value="Unassembled WGS sequence"/>
</dbReference>
<comment type="caution">
    <text evidence="2">The sequence shown here is derived from an EMBL/GenBank/DDBJ whole genome shotgun (WGS) entry which is preliminary data.</text>
</comment>
<reference evidence="2 3" key="1">
    <citation type="submission" date="2020-03" db="EMBL/GenBank/DDBJ databases">
        <title>Bacterial isolates of synthetic phycosphere.</title>
        <authorList>
            <person name="Fu H."/>
            <person name="Moran M.A."/>
        </authorList>
    </citation>
    <scope>NUCLEOTIDE SEQUENCE [LARGE SCALE GENOMIC DNA]</scope>
    <source>
        <strain evidence="2 3">HF1</strain>
    </source>
</reference>
<evidence type="ECO:0000313" key="2">
    <source>
        <dbReference type="EMBL" id="NIY72544.1"/>
    </source>
</evidence>
<protein>
    <submittedName>
        <fullName evidence="2">DUF5333 domain-containing protein</fullName>
    </submittedName>
</protein>
<feature type="signal peptide" evidence="1">
    <location>
        <begin position="1"/>
        <end position="19"/>
    </location>
</feature>
<dbReference type="EMBL" id="JAATOP010000005">
    <property type="protein sequence ID" value="NIY72544.1"/>
    <property type="molecule type" value="Genomic_DNA"/>
</dbReference>
<gene>
    <name evidence="2" type="ORF">HCZ30_08850</name>
</gene>
<proteinExistence type="predicted"/>
<keyword evidence="1" id="KW-0732">Signal</keyword>
<evidence type="ECO:0000313" key="3">
    <source>
        <dbReference type="Proteomes" id="UP000709466"/>
    </source>
</evidence>
<organism evidence="2 3">
    <name type="scientific">Marivivens donghaensis</name>
    <dbReference type="NCBI Taxonomy" id="1699413"/>
    <lineage>
        <taxon>Bacteria</taxon>
        <taxon>Pseudomonadati</taxon>
        <taxon>Pseudomonadota</taxon>
        <taxon>Alphaproteobacteria</taxon>
        <taxon>Rhodobacterales</taxon>
        <taxon>Paracoccaceae</taxon>
        <taxon>Marivivens group</taxon>
        <taxon>Marivivens</taxon>
    </lineage>
</organism>
<dbReference type="Pfam" id="PF17267">
    <property type="entry name" value="DUF5333"/>
    <property type="match status" value="1"/>
</dbReference>
<keyword evidence="3" id="KW-1185">Reference proteome</keyword>
<evidence type="ECO:0000256" key="1">
    <source>
        <dbReference type="SAM" id="SignalP"/>
    </source>
</evidence>
<dbReference type="InterPro" id="IPR020349">
    <property type="entry name" value="Uncharacterised_14.7kDa"/>
</dbReference>